<dbReference type="EMBL" id="RXIC02000025">
    <property type="protein sequence ID" value="KAB1206916.1"/>
    <property type="molecule type" value="Genomic_DNA"/>
</dbReference>
<dbReference type="AlphaFoldDB" id="A0A6A1V3Y6"/>
<reference evidence="1 2" key="1">
    <citation type="journal article" date="2019" name="Plant Biotechnol. J.">
        <title>The red bayberry genome and genetic basis of sex determination.</title>
        <authorList>
            <person name="Jia H.M."/>
            <person name="Jia H.J."/>
            <person name="Cai Q.L."/>
            <person name="Wang Y."/>
            <person name="Zhao H.B."/>
            <person name="Yang W.F."/>
            <person name="Wang G.Y."/>
            <person name="Li Y.H."/>
            <person name="Zhan D.L."/>
            <person name="Shen Y.T."/>
            <person name="Niu Q.F."/>
            <person name="Chang L."/>
            <person name="Qiu J."/>
            <person name="Zhao L."/>
            <person name="Xie H.B."/>
            <person name="Fu W.Y."/>
            <person name="Jin J."/>
            <person name="Li X.W."/>
            <person name="Jiao Y."/>
            <person name="Zhou C.C."/>
            <person name="Tu T."/>
            <person name="Chai C.Y."/>
            <person name="Gao J.L."/>
            <person name="Fan L.J."/>
            <person name="van de Weg E."/>
            <person name="Wang J.Y."/>
            <person name="Gao Z.S."/>
        </authorList>
    </citation>
    <scope>NUCLEOTIDE SEQUENCE [LARGE SCALE GENOMIC DNA]</scope>
    <source>
        <tissue evidence="1">Leaves</tissue>
    </source>
</reference>
<comment type="caution">
    <text evidence="1">The sequence shown here is derived from an EMBL/GenBank/DDBJ whole genome shotgun (WGS) entry which is preliminary data.</text>
</comment>
<keyword evidence="2" id="KW-1185">Reference proteome</keyword>
<gene>
    <name evidence="1" type="ORF">CJ030_MR7G008168</name>
</gene>
<accession>A0A6A1V3Y6</accession>
<organism evidence="1 2">
    <name type="scientific">Morella rubra</name>
    <name type="common">Chinese bayberry</name>
    <dbReference type="NCBI Taxonomy" id="262757"/>
    <lineage>
        <taxon>Eukaryota</taxon>
        <taxon>Viridiplantae</taxon>
        <taxon>Streptophyta</taxon>
        <taxon>Embryophyta</taxon>
        <taxon>Tracheophyta</taxon>
        <taxon>Spermatophyta</taxon>
        <taxon>Magnoliopsida</taxon>
        <taxon>eudicotyledons</taxon>
        <taxon>Gunneridae</taxon>
        <taxon>Pentapetalae</taxon>
        <taxon>rosids</taxon>
        <taxon>fabids</taxon>
        <taxon>Fagales</taxon>
        <taxon>Myricaceae</taxon>
        <taxon>Morella</taxon>
    </lineage>
</organism>
<dbReference type="OrthoDB" id="1690202at2759"/>
<evidence type="ECO:0000313" key="1">
    <source>
        <dbReference type="EMBL" id="KAB1206916.1"/>
    </source>
</evidence>
<name>A0A6A1V3Y6_9ROSI</name>
<evidence type="ECO:0000313" key="2">
    <source>
        <dbReference type="Proteomes" id="UP000516437"/>
    </source>
</evidence>
<proteinExistence type="predicted"/>
<dbReference type="Proteomes" id="UP000516437">
    <property type="component" value="Chromosome 7"/>
</dbReference>
<sequence>MANLMEVADSVGGVSLLTDSSYGEKAQSSAAVSLHASNFSTVRMLYSIGIQVSAARFLGFKKTILLDRKLLVGLIDQYSEGSLSWDDFSSIVKKLMPIGWGAQRKELSFQLNQRNKTISVPTHISVCNC</sequence>
<protein>
    <submittedName>
        <fullName evidence="1">Uncharacterized protein</fullName>
    </submittedName>
</protein>